<dbReference type="EMBL" id="LCUC01001258">
    <property type="protein sequence ID" value="KKY29294.1"/>
    <property type="molecule type" value="Genomic_DNA"/>
</dbReference>
<dbReference type="AlphaFoldDB" id="A0A0G2F4X5"/>
<comment type="caution">
    <text evidence="2">The sequence shown here is derived from an EMBL/GenBank/DDBJ whole genome shotgun (WGS) entry which is preliminary data.</text>
</comment>
<dbReference type="Proteomes" id="UP000034680">
    <property type="component" value="Unassembled WGS sequence"/>
</dbReference>
<organism evidence="2 3">
    <name type="scientific">Diaporthe ampelina</name>
    <dbReference type="NCBI Taxonomy" id="1214573"/>
    <lineage>
        <taxon>Eukaryota</taxon>
        <taxon>Fungi</taxon>
        <taxon>Dikarya</taxon>
        <taxon>Ascomycota</taxon>
        <taxon>Pezizomycotina</taxon>
        <taxon>Sordariomycetes</taxon>
        <taxon>Sordariomycetidae</taxon>
        <taxon>Diaporthales</taxon>
        <taxon>Diaporthaceae</taxon>
        <taxon>Diaporthe</taxon>
    </lineage>
</organism>
<reference evidence="2 3" key="1">
    <citation type="submission" date="2015-05" db="EMBL/GenBank/DDBJ databases">
        <title>Distinctive expansion of gene families associated with plant cell wall degradation and secondary metabolism in the genomes of grapevine trunk pathogens.</title>
        <authorList>
            <person name="Lawrence D.P."/>
            <person name="Travadon R."/>
            <person name="Rolshausen P.E."/>
            <person name="Baumgartner K."/>
        </authorList>
    </citation>
    <scope>NUCLEOTIDE SEQUENCE [LARGE SCALE GENOMIC DNA]</scope>
    <source>
        <strain evidence="2">DA912</strain>
    </source>
</reference>
<reference evidence="2 3" key="2">
    <citation type="submission" date="2015-05" db="EMBL/GenBank/DDBJ databases">
        <authorList>
            <person name="Morales-Cruz A."/>
            <person name="Amrine K.C."/>
            <person name="Cantu D."/>
        </authorList>
    </citation>
    <scope>NUCLEOTIDE SEQUENCE [LARGE SCALE GENOMIC DNA]</scope>
    <source>
        <strain evidence="2">DA912</strain>
    </source>
</reference>
<evidence type="ECO:0000256" key="1">
    <source>
        <dbReference type="SAM" id="MobiDB-lite"/>
    </source>
</evidence>
<name>A0A0G2F4X5_9PEZI</name>
<evidence type="ECO:0000313" key="2">
    <source>
        <dbReference type="EMBL" id="KKY29294.1"/>
    </source>
</evidence>
<sequence length="230" mass="24744">MSVSAAASLLTFTDWGKLTSAQLERKLAGLGIEARPGKQRRMAQLNLWETSGALSPGPRSSAAEDRLVELHSMRAWEGRELARKYGLVSAAEAESTRLHQLVKLIFTYEFVVARPIKDAPKPAAGADVAAPARARARARATATATAAAAAAGSSEHNLRSASPSPEPHLVASRARALRDEARLMSNKITRTRDSLDEFDYKLTAIIGRLEQDFNITQAARAGQGGEAEEK</sequence>
<feature type="region of interest" description="Disordered" evidence="1">
    <location>
        <begin position="147"/>
        <end position="171"/>
    </location>
</feature>
<evidence type="ECO:0000313" key="3">
    <source>
        <dbReference type="Proteomes" id="UP000034680"/>
    </source>
</evidence>
<protein>
    <submittedName>
        <fullName evidence="2">Uncharacterized protein</fullName>
    </submittedName>
</protein>
<keyword evidence="3" id="KW-1185">Reference proteome</keyword>
<accession>A0A0G2F4X5</accession>
<proteinExistence type="predicted"/>
<gene>
    <name evidence="2" type="ORF">UCDDA912_g10782</name>
</gene>